<reference evidence="5 6" key="1">
    <citation type="journal article" date="2010" name="Stand. Genomic Sci.">
        <title>Complete genome sequence of Haliangium ochraceum type strain (SMP-2).</title>
        <authorList>
            <consortium name="US DOE Joint Genome Institute (JGI-PGF)"/>
            <person name="Ivanova N."/>
            <person name="Daum C."/>
            <person name="Lang E."/>
            <person name="Abt B."/>
            <person name="Kopitz M."/>
            <person name="Saunders E."/>
            <person name="Lapidus A."/>
            <person name="Lucas S."/>
            <person name="Glavina Del Rio T."/>
            <person name="Nolan M."/>
            <person name="Tice H."/>
            <person name="Copeland A."/>
            <person name="Cheng J.F."/>
            <person name="Chen F."/>
            <person name="Bruce D."/>
            <person name="Goodwin L."/>
            <person name="Pitluck S."/>
            <person name="Mavromatis K."/>
            <person name="Pati A."/>
            <person name="Mikhailova N."/>
            <person name="Chen A."/>
            <person name="Palaniappan K."/>
            <person name="Land M."/>
            <person name="Hauser L."/>
            <person name="Chang Y.J."/>
            <person name="Jeffries C.D."/>
            <person name="Detter J.C."/>
            <person name="Brettin T."/>
            <person name="Rohde M."/>
            <person name="Goker M."/>
            <person name="Bristow J."/>
            <person name="Markowitz V."/>
            <person name="Eisen J.A."/>
            <person name="Hugenholtz P."/>
            <person name="Kyrpides N.C."/>
            <person name="Klenk H.P."/>
        </authorList>
    </citation>
    <scope>NUCLEOTIDE SEQUENCE [LARGE SCALE GENOMIC DNA]</scope>
    <source>
        <strain evidence="6">DSM 14365 / CIP 107738 / JCM 11303 / AJ 13395 / SMP-2</strain>
    </source>
</reference>
<dbReference type="InterPro" id="IPR008920">
    <property type="entry name" value="TF_FadR/GntR_C"/>
</dbReference>
<dbReference type="Gene3D" id="1.20.120.530">
    <property type="entry name" value="GntR ligand-binding domain-like"/>
    <property type="match status" value="1"/>
</dbReference>
<dbReference type="InterPro" id="IPR011711">
    <property type="entry name" value="GntR_C"/>
</dbReference>
<proteinExistence type="predicted"/>
<dbReference type="InterPro" id="IPR036390">
    <property type="entry name" value="WH_DNA-bd_sf"/>
</dbReference>
<dbReference type="AlphaFoldDB" id="D0LUB0"/>
<dbReference type="InterPro" id="IPR000524">
    <property type="entry name" value="Tscrpt_reg_HTH_GntR"/>
</dbReference>
<dbReference type="PANTHER" id="PTHR43537:SF5">
    <property type="entry name" value="UXU OPERON TRANSCRIPTIONAL REGULATOR"/>
    <property type="match status" value="1"/>
</dbReference>
<keyword evidence="6" id="KW-1185">Reference proteome</keyword>
<dbReference type="PROSITE" id="PS50949">
    <property type="entry name" value="HTH_GNTR"/>
    <property type="match status" value="1"/>
</dbReference>
<dbReference type="Pfam" id="PF00392">
    <property type="entry name" value="GntR"/>
    <property type="match status" value="1"/>
</dbReference>
<evidence type="ECO:0000259" key="4">
    <source>
        <dbReference type="PROSITE" id="PS50949"/>
    </source>
</evidence>
<dbReference type="STRING" id="502025.Hoch_6769"/>
<dbReference type="eggNOG" id="COG2186">
    <property type="taxonomic scope" value="Bacteria"/>
</dbReference>
<organism evidence="5 6">
    <name type="scientific">Haliangium ochraceum (strain DSM 14365 / JCM 11303 / SMP-2)</name>
    <dbReference type="NCBI Taxonomy" id="502025"/>
    <lineage>
        <taxon>Bacteria</taxon>
        <taxon>Pseudomonadati</taxon>
        <taxon>Myxococcota</taxon>
        <taxon>Polyangia</taxon>
        <taxon>Haliangiales</taxon>
        <taxon>Kofleriaceae</taxon>
        <taxon>Haliangium</taxon>
    </lineage>
</organism>
<dbReference type="InterPro" id="IPR036388">
    <property type="entry name" value="WH-like_DNA-bd_sf"/>
</dbReference>
<gene>
    <name evidence="5" type="ordered locus">Hoch_6769</name>
</gene>
<dbReference type="SUPFAM" id="SSF48008">
    <property type="entry name" value="GntR ligand-binding domain-like"/>
    <property type="match status" value="1"/>
</dbReference>
<dbReference type="GO" id="GO:0003700">
    <property type="term" value="F:DNA-binding transcription factor activity"/>
    <property type="evidence" value="ECO:0007669"/>
    <property type="project" value="InterPro"/>
</dbReference>
<dbReference type="Proteomes" id="UP000001880">
    <property type="component" value="Chromosome"/>
</dbReference>
<dbReference type="SMART" id="SM00895">
    <property type="entry name" value="FCD"/>
    <property type="match status" value="1"/>
</dbReference>
<sequence length="261" mass="28871">MLRPVEKQRVAEEIVEQLRELILTGRYEPGAKLPPERELSKRLGVNRASLREALKKLEHLGLVRIRQGDGTRVQNFMETGGIELVSYLLPLAPTSHPDLIRDTLEFRRIFGREVARLAAQRARAEDIARVRVAAERAEGDVSKSELFDIDFEFYVALTACTGNQVMGLLINTVRDAVRSYTPVLTQLTTPAEAVRAHHRALLAAIEAHDVERAAHIADEYLGRGAERVLSLMASGQLPPPEVRSNGSGRTDIASALAVEEA</sequence>
<dbReference type="GO" id="GO:0003677">
    <property type="term" value="F:DNA binding"/>
    <property type="evidence" value="ECO:0007669"/>
    <property type="project" value="UniProtKB-KW"/>
</dbReference>
<keyword evidence="1" id="KW-0805">Transcription regulation</keyword>
<feature type="domain" description="HTH gntR-type" evidence="4">
    <location>
        <begin position="8"/>
        <end position="76"/>
    </location>
</feature>
<dbReference type="CDD" id="cd07377">
    <property type="entry name" value="WHTH_GntR"/>
    <property type="match status" value="1"/>
</dbReference>
<evidence type="ECO:0000313" key="6">
    <source>
        <dbReference type="Proteomes" id="UP000001880"/>
    </source>
</evidence>
<dbReference type="PANTHER" id="PTHR43537">
    <property type="entry name" value="TRANSCRIPTIONAL REGULATOR, GNTR FAMILY"/>
    <property type="match status" value="1"/>
</dbReference>
<evidence type="ECO:0000256" key="3">
    <source>
        <dbReference type="ARBA" id="ARBA00023163"/>
    </source>
</evidence>
<dbReference type="Pfam" id="PF07729">
    <property type="entry name" value="FCD"/>
    <property type="match status" value="1"/>
</dbReference>
<protein>
    <submittedName>
        <fullName evidence="5">Regulatory protein GntR HTH</fullName>
    </submittedName>
</protein>
<dbReference type="PRINTS" id="PR00035">
    <property type="entry name" value="HTHGNTR"/>
</dbReference>
<dbReference type="HOGENOM" id="CLU_017584_9_3_7"/>
<dbReference type="SUPFAM" id="SSF46785">
    <property type="entry name" value="Winged helix' DNA-binding domain"/>
    <property type="match status" value="1"/>
</dbReference>
<name>D0LUB0_HALO1</name>
<dbReference type="SMART" id="SM00345">
    <property type="entry name" value="HTH_GNTR"/>
    <property type="match status" value="1"/>
</dbReference>
<dbReference type="Gene3D" id="1.10.10.10">
    <property type="entry name" value="Winged helix-like DNA-binding domain superfamily/Winged helix DNA-binding domain"/>
    <property type="match status" value="1"/>
</dbReference>
<evidence type="ECO:0000256" key="2">
    <source>
        <dbReference type="ARBA" id="ARBA00023125"/>
    </source>
</evidence>
<keyword evidence="3" id="KW-0804">Transcription</keyword>
<dbReference type="EMBL" id="CP001804">
    <property type="protein sequence ID" value="ACY19233.1"/>
    <property type="molecule type" value="Genomic_DNA"/>
</dbReference>
<evidence type="ECO:0000313" key="5">
    <source>
        <dbReference type="EMBL" id="ACY19233.1"/>
    </source>
</evidence>
<dbReference type="OrthoDB" id="5343675at2"/>
<accession>D0LUB0</accession>
<keyword evidence="2" id="KW-0238">DNA-binding</keyword>
<dbReference type="KEGG" id="hoh:Hoch_6769"/>
<evidence type="ECO:0000256" key="1">
    <source>
        <dbReference type="ARBA" id="ARBA00023015"/>
    </source>
</evidence>